<gene>
    <name evidence="1" type="ORF">METZ01_LOCUS355549</name>
</gene>
<sequence length="31" mass="3633">FPDLLLRLREGRRLRGQGYLVGLRGKPQVRL</sequence>
<protein>
    <submittedName>
        <fullName evidence="1">Uncharacterized protein</fullName>
    </submittedName>
</protein>
<dbReference type="EMBL" id="UINC01125100">
    <property type="protein sequence ID" value="SVD02695.1"/>
    <property type="molecule type" value="Genomic_DNA"/>
</dbReference>
<evidence type="ECO:0000313" key="1">
    <source>
        <dbReference type="EMBL" id="SVD02695.1"/>
    </source>
</evidence>
<proteinExistence type="predicted"/>
<name>A0A382RZV5_9ZZZZ</name>
<reference evidence="1" key="1">
    <citation type="submission" date="2018-05" db="EMBL/GenBank/DDBJ databases">
        <authorList>
            <person name="Lanie J.A."/>
            <person name="Ng W.-L."/>
            <person name="Kazmierczak K.M."/>
            <person name="Andrzejewski T.M."/>
            <person name="Davidsen T.M."/>
            <person name="Wayne K.J."/>
            <person name="Tettelin H."/>
            <person name="Glass J.I."/>
            <person name="Rusch D."/>
            <person name="Podicherti R."/>
            <person name="Tsui H.-C.T."/>
            <person name="Winkler M.E."/>
        </authorList>
    </citation>
    <scope>NUCLEOTIDE SEQUENCE</scope>
</reference>
<dbReference type="AlphaFoldDB" id="A0A382RZV5"/>
<feature type="non-terminal residue" evidence="1">
    <location>
        <position position="31"/>
    </location>
</feature>
<organism evidence="1">
    <name type="scientific">marine metagenome</name>
    <dbReference type="NCBI Taxonomy" id="408172"/>
    <lineage>
        <taxon>unclassified sequences</taxon>
        <taxon>metagenomes</taxon>
        <taxon>ecological metagenomes</taxon>
    </lineage>
</organism>
<feature type="non-terminal residue" evidence="1">
    <location>
        <position position="1"/>
    </location>
</feature>
<accession>A0A382RZV5</accession>